<evidence type="ECO:0000256" key="6">
    <source>
        <dbReference type="SAM" id="MobiDB-lite"/>
    </source>
</evidence>
<protein>
    <recommendedName>
        <fullName evidence="7">C3H1-type domain-containing protein</fullName>
    </recommendedName>
</protein>
<keyword evidence="9" id="KW-1185">Reference proteome</keyword>
<dbReference type="STRING" id="27342.A0A0H2RAY8"/>
<dbReference type="PROSITE" id="PS50103">
    <property type="entry name" value="ZF_C3H1"/>
    <property type="match status" value="4"/>
</dbReference>
<gene>
    <name evidence="8" type="ORF">SCHPADRAFT_603603</name>
</gene>
<dbReference type="AlphaFoldDB" id="A0A0H2RAY8"/>
<reference evidence="8 9" key="1">
    <citation type="submission" date="2015-04" db="EMBL/GenBank/DDBJ databases">
        <title>Complete genome sequence of Schizopora paradoxa KUC8140, a cosmopolitan wood degrader in East Asia.</title>
        <authorList>
            <consortium name="DOE Joint Genome Institute"/>
            <person name="Min B."/>
            <person name="Park H."/>
            <person name="Jang Y."/>
            <person name="Kim J.-J."/>
            <person name="Kim K.H."/>
            <person name="Pangilinan J."/>
            <person name="Lipzen A."/>
            <person name="Riley R."/>
            <person name="Grigoriev I.V."/>
            <person name="Spatafora J.W."/>
            <person name="Choi I.-G."/>
        </authorList>
    </citation>
    <scope>NUCLEOTIDE SEQUENCE [LARGE SCALE GENOMIC DNA]</scope>
    <source>
        <strain evidence="8 9">KUC8140</strain>
    </source>
</reference>
<feature type="compositionally biased region" description="Low complexity" evidence="6">
    <location>
        <begin position="375"/>
        <end position="385"/>
    </location>
</feature>
<feature type="domain" description="C3H1-type" evidence="7">
    <location>
        <begin position="23"/>
        <end position="51"/>
    </location>
</feature>
<evidence type="ECO:0000256" key="3">
    <source>
        <dbReference type="ARBA" id="ARBA00022833"/>
    </source>
</evidence>
<name>A0A0H2RAY8_9AGAM</name>
<dbReference type="Proteomes" id="UP000053477">
    <property type="component" value="Unassembled WGS sequence"/>
</dbReference>
<dbReference type="EMBL" id="KQ086087">
    <property type="protein sequence ID" value="KLO08542.1"/>
    <property type="molecule type" value="Genomic_DNA"/>
</dbReference>
<feature type="compositionally biased region" description="Basic and acidic residues" evidence="6">
    <location>
        <begin position="123"/>
        <end position="140"/>
    </location>
</feature>
<feature type="zinc finger region" description="C3H1-type" evidence="5">
    <location>
        <begin position="65"/>
        <end position="92"/>
    </location>
</feature>
<dbReference type="GO" id="GO:0008270">
    <property type="term" value="F:zinc ion binding"/>
    <property type="evidence" value="ECO:0007669"/>
    <property type="project" value="UniProtKB-KW"/>
</dbReference>
<sequence length="578" mass="62781">MTVRCHLILQKDPEDIMSSRNARRHTKPCVYYQKNQCPLSADACDYAHVLVGPDDRDSLKLPQATLRTKPCRFYLGGQCKDGFWCRFKHPATAQIQRTSSSENDNAQLSDDVSASEGEYSDDVDIRDLDPDKKAKPEEHPRYRTRPCRNFLLGKCAYGDHCSYQHISPTHSSASTSGAPMPHTGVIPMSRMSSSSSQNLDESVTPMNDAFSVMALSTGLPAYPSLYPPVPHHAPGQRHSHSSTPPTTPPYSVYAHPHSHHSHSMPMAVGIVHVPVAVPVYQQQPTRQQQDEYHDLTAYSSRTRSSSSSQTTAADRARTSPSRNILFKSTQSKLCKYYSETGKCSKGDNCNYFHDKGGQSVSSSPVRERLERRRSSAASGSSSEGVTDAKKIQAGEPGGYHKVNWRVLGGGVKMGGDPNKPQQKEGARVDEASSHHGLTPTHQVHPVGGTFFPNKSPSPLTLNPQSEQASPSSPTQQDPRRKVATKPAGLNITSPSLSVTSPTSSGGRYQPSEGVDWSDDYDDEVIVANDDSGFPSGLSRPSGSSKKSPAVPTWQTRSSPSSPLHAHSGAPSLFPAESP</sequence>
<feature type="zinc finger region" description="C3H1-type" evidence="5">
    <location>
        <begin position="23"/>
        <end position="51"/>
    </location>
</feature>
<evidence type="ECO:0000313" key="9">
    <source>
        <dbReference type="Proteomes" id="UP000053477"/>
    </source>
</evidence>
<feature type="compositionally biased region" description="Low complexity" evidence="6">
    <location>
        <begin position="492"/>
        <end position="504"/>
    </location>
</feature>
<dbReference type="PANTHER" id="PTHR12506:SF50">
    <property type="entry name" value="ZINC FINGER CCCH DOMAIN-CONTAINING PROTEIN 26"/>
    <property type="match status" value="1"/>
</dbReference>
<feature type="domain" description="C3H1-type" evidence="7">
    <location>
        <begin position="328"/>
        <end position="356"/>
    </location>
</feature>
<feature type="compositionally biased region" description="Polar residues" evidence="6">
    <location>
        <begin position="538"/>
        <end position="561"/>
    </location>
</feature>
<dbReference type="OrthoDB" id="411372at2759"/>
<feature type="domain" description="C3H1-type" evidence="7">
    <location>
        <begin position="65"/>
        <end position="92"/>
    </location>
</feature>
<dbReference type="InterPro" id="IPR050974">
    <property type="entry name" value="Plant_ZF_CCCH"/>
</dbReference>
<evidence type="ECO:0000256" key="5">
    <source>
        <dbReference type="PROSITE-ProRule" id="PRU00723"/>
    </source>
</evidence>
<dbReference type="Gene3D" id="4.10.1000.10">
    <property type="entry name" value="Zinc finger, CCCH-type"/>
    <property type="match status" value="3"/>
</dbReference>
<dbReference type="PANTHER" id="PTHR12506">
    <property type="entry name" value="PROTEIN PHOSPHATASE RELATED"/>
    <property type="match status" value="1"/>
</dbReference>
<keyword evidence="4" id="KW-0238">DNA-binding</keyword>
<keyword evidence="3 5" id="KW-0862">Zinc</keyword>
<dbReference type="GO" id="GO:0003677">
    <property type="term" value="F:DNA binding"/>
    <property type="evidence" value="ECO:0007669"/>
    <property type="project" value="UniProtKB-KW"/>
</dbReference>
<feature type="compositionally biased region" description="Polar residues" evidence="6">
    <location>
        <begin position="95"/>
        <end position="112"/>
    </location>
</feature>
<dbReference type="InterPro" id="IPR000571">
    <property type="entry name" value="Znf_CCCH"/>
</dbReference>
<feature type="compositionally biased region" description="Polar residues" evidence="6">
    <location>
        <begin position="452"/>
        <end position="476"/>
    </location>
</feature>
<keyword evidence="2 5" id="KW-0863">Zinc-finger</keyword>
<evidence type="ECO:0000256" key="2">
    <source>
        <dbReference type="ARBA" id="ARBA00022771"/>
    </source>
</evidence>
<dbReference type="SUPFAM" id="SSF90229">
    <property type="entry name" value="CCCH zinc finger"/>
    <property type="match status" value="2"/>
</dbReference>
<evidence type="ECO:0000256" key="1">
    <source>
        <dbReference type="ARBA" id="ARBA00022723"/>
    </source>
</evidence>
<dbReference type="InParanoid" id="A0A0H2RAY8"/>
<feature type="compositionally biased region" description="Low complexity" evidence="6">
    <location>
        <begin position="241"/>
        <end position="255"/>
    </location>
</feature>
<feature type="region of interest" description="Disordered" evidence="6">
    <location>
        <begin position="95"/>
        <end position="140"/>
    </location>
</feature>
<dbReference type="Pfam" id="PF18044">
    <property type="entry name" value="zf-CCCH_4"/>
    <property type="match status" value="1"/>
</dbReference>
<feature type="compositionally biased region" description="Basic and acidic residues" evidence="6">
    <location>
        <begin position="421"/>
        <end position="433"/>
    </location>
</feature>
<feature type="region of interest" description="Disordered" evidence="6">
    <location>
        <begin position="297"/>
        <end position="322"/>
    </location>
</feature>
<organism evidence="8 9">
    <name type="scientific">Schizopora paradoxa</name>
    <dbReference type="NCBI Taxonomy" id="27342"/>
    <lineage>
        <taxon>Eukaryota</taxon>
        <taxon>Fungi</taxon>
        <taxon>Dikarya</taxon>
        <taxon>Basidiomycota</taxon>
        <taxon>Agaricomycotina</taxon>
        <taxon>Agaricomycetes</taxon>
        <taxon>Hymenochaetales</taxon>
        <taxon>Schizoporaceae</taxon>
        <taxon>Schizopora</taxon>
    </lineage>
</organism>
<feature type="compositionally biased region" description="Acidic residues" evidence="6">
    <location>
        <begin position="515"/>
        <end position="524"/>
    </location>
</feature>
<dbReference type="Pfam" id="PF14608">
    <property type="entry name" value="zf-CCCH_2"/>
    <property type="match status" value="1"/>
</dbReference>
<evidence type="ECO:0000256" key="4">
    <source>
        <dbReference type="ARBA" id="ARBA00023125"/>
    </source>
</evidence>
<keyword evidence="1 5" id="KW-0479">Metal-binding</keyword>
<accession>A0A0H2RAY8</accession>
<dbReference type="Pfam" id="PF00642">
    <property type="entry name" value="zf-CCCH"/>
    <property type="match status" value="1"/>
</dbReference>
<feature type="domain" description="C3H1-type" evidence="7">
    <location>
        <begin position="141"/>
        <end position="168"/>
    </location>
</feature>
<feature type="zinc finger region" description="C3H1-type" evidence="5">
    <location>
        <begin position="328"/>
        <end position="356"/>
    </location>
</feature>
<dbReference type="InterPro" id="IPR036855">
    <property type="entry name" value="Znf_CCCH_sf"/>
</dbReference>
<dbReference type="SMART" id="SM00356">
    <property type="entry name" value="ZnF_C3H1"/>
    <property type="match status" value="4"/>
</dbReference>
<feature type="zinc finger region" description="C3H1-type" evidence="5">
    <location>
        <begin position="141"/>
        <end position="168"/>
    </location>
</feature>
<feature type="region of interest" description="Disordered" evidence="6">
    <location>
        <begin position="355"/>
        <end position="578"/>
    </location>
</feature>
<feature type="compositionally biased region" description="Low complexity" evidence="6">
    <location>
        <begin position="297"/>
        <end position="313"/>
    </location>
</feature>
<dbReference type="GO" id="GO:0003729">
    <property type="term" value="F:mRNA binding"/>
    <property type="evidence" value="ECO:0007669"/>
    <property type="project" value="TreeGrafter"/>
</dbReference>
<feature type="region of interest" description="Disordered" evidence="6">
    <location>
        <begin position="227"/>
        <end position="262"/>
    </location>
</feature>
<dbReference type="InterPro" id="IPR041367">
    <property type="entry name" value="Znf-CCCH_4"/>
</dbReference>
<evidence type="ECO:0000259" key="7">
    <source>
        <dbReference type="PROSITE" id="PS50103"/>
    </source>
</evidence>
<evidence type="ECO:0000313" key="8">
    <source>
        <dbReference type="EMBL" id="KLO08542.1"/>
    </source>
</evidence>
<proteinExistence type="predicted"/>